<dbReference type="SMART" id="SM00758">
    <property type="entry name" value="PA14"/>
    <property type="match status" value="3"/>
</dbReference>
<keyword evidence="5" id="KW-1185">Reference proteome</keyword>
<dbReference type="Pfam" id="PF17957">
    <property type="entry name" value="Big_7"/>
    <property type="match status" value="1"/>
</dbReference>
<dbReference type="SUPFAM" id="SSF52266">
    <property type="entry name" value="SGNH hydrolase"/>
    <property type="match status" value="1"/>
</dbReference>
<dbReference type="EMBL" id="JBHUOX010000038">
    <property type="protein sequence ID" value="MFD3003694.1"/>
    <property type="molecule type" value="Genomic_DNA"/>
</dbReference>
<dbReference type="SUPFAM" id="SSF49299">
    <property type="entry name" value="PKD domain"/>
    <property type="match status" value="1"/>
</dbReference>
<feature type="compositionally biased region" description="Low complexity" evidence="2">
    <location>
        <begin position="959"/>
        <end position="973"/>
    </location>
</feature>
<dbReference type="NCBIfam" id="TIGR04183">
    <property type="entry name" value="Por_Secre_tail"/>
    <property type="match status" value="1"/>
</dbReference>
<evidence type="ECO:0000313" key="4">
    <source>
        <dbReference type="EMBL" id="MFD3003694.1"/>
    </source>
</evidence>
<dbReference type="Pfam" id="PF13472">
    <property type="entry name" value="Lipase_GDSL_2"/>
    <property type="match status" value="1"/>
</dbReference>
<dbReference type="Gene3D" id="3.40.50.1110">
    <property type="entry name" value="SGNH hydrolase"/>
    <property type="match status" value="1"/>
</dbReference>
<gene>
    <name evidence="4" type="ORF">ACFS7Z_25280</name>
</gene>
<dbReference type="Pfam" id="PF18962">
    <property type="entry name" value="Por_Secre_tail"/>
    <property type="match status" value="1"/>
</dbReference>
<dbReference type="InterPro" id="IPR022409">
    <property type="entry name" value="PKD/Chitinase_dom"/>
</dbReference>
<dbReference type="InterPro" id="IPR035986">
    <property type="entry name" value="PKD_dom_sf"/>
</dbReference>
<dbReference type="Gene3D" id="2.60.40.10">
    <property type="entry name" value="Immunoglobulins"/>
    <property type="match status" value="2"/>
</dbReference>
<dbReference type="InterPro" id="IPR011658">
    <property type="entry name" value="PA14_dom"/>
</dbReference>
<evidence type="ECO:0000313" key="5">
    <source>
        <dbReference type="Proteomes" id="UP001597641"/>
    </source>
</evidence>
<dbReference type="InterPro" id="IPR026444">
    <property type="entry name" value="Secre_tail"/>
</dbReference>
<dbReference type="Gene3D" id="2.60.120.1560">
    <property type="match status" value="3"/>
</dbReference>
<dbReference type="InterPro" id="IPR052387">
    <property type="entry name" value="Fibrocystin"/>
</dbReference>
<feature type="region of interest" description="Disordered" evidence="2">
    <location>
        <begin position="918"/>
        <end position="941"/>
    </location>
</feature>
<keyword evidence="1" id="KW-0732">Signal</keyword>
<accession>A0ABW6C5I7</accession>
<feature type="domain" description="PA14" evidence="3">
    <location>
        <begin position="764"/>
        <end position="922"/>
    </location>
</feature>
<comment type="caution">
    <text evidence="4">The sequence shown here is derived from an EMBL/GenBank/DDBJ whole genome shotgun (WGS) entry which is preliminary data.</text>
</comment>
<dbReference type="PANTHER" id="PTHR46769:SF2">
    <property type="entry name" value="FIBROCYSTIN-L ISOFORM 2 PRECURSOR-RELATED"/>
    <property type="match status" value="1"/>
</dbReference>
<dbReference type="Pfam" id="PF22352">
    <property type="entry name" value="K319L-like_PKD"/>
    <property type="match status" value="1"/>
</dbReference>
<evidence type="ECO:0000256" key="1">
    <source>
        <dbReference type="ARBA" id="ARBA00022729"/>
    </source>
</evidence>
<dbReference type="InterPro" id="IPR037524">
    <property type="entry name" value="PA14/GLEYA"/>
</dbReference>
<proteinExistence type="predicted"/>
<name>A0ABW6C5I7_9BACT</name>
<dbReference type="InterPro" id="IPR036514">
    <property type="entry name" value="SGNH_hydro_sf"/>
</dbReference>
<evidence type="ECO:0000256" key="2">
    <source>
        <dbReference type="SAM" id="MobiDB-lite"/>
    </source>
</evidence>
<feature type="domain" description="PA14" evidence="3">
    <location>
        <begin position="359"/>
        <end position="512"/>
    </location>
</feature>
<dbReference type="SMART" id="SM00089">
    <property type="entry name" value="PKD"/>
    <property type="match status" value="1"/>
</dbReference>
<protein>
    <submittedName>
        <fullName evidence="4">PA14 domain-containing protein</fullName>
    </submittedName>
</protein>
<dbReference type="Pfam" id="PF18998">
    <property type="entry name" value="Flg_new_2"/>
    <property type="match status" value="1"/>
</dbReference>
<organism evidence="4 5">
    <name type="scientific">Pontibacter toksunensis</name>
    <dbReference type="NCBI Taxonomy" id="1332631"/>
    <lineage>
        <taxon>Bacteria</taxon>
        <taxon>Pseudomonadati</taxon>
        <taxon>Bacteroidota</taxon>
        <taxon>Cytophagia</taxon>
        <taxon>Cytophagales</taxon>
        <taxon>Hymenobacteraceae</taxon>
        <taxon>Pontibacter</taxon>
    </lineage>
</organism>
<dbReference type="Proteomes" id="UP001597641">
    <property type="component" value="Unassembled WGS sequence"/>
</dbReference>
<dbReference type="RefSeq" id="WP_377491587.1">
    <property type="nucleotide sequence ID" value="NZ_JBHUOX010000038.1"/>
</dbReference>
<dbReference type="InterPro" id="IPR044060">
    <property type="entry name" value="Bacterial_rp_domain"/>
</dbReference>
<reference evidence="5" key="1">
    <citation type="journal article" date="2019" name="Int. J. Syst. Evol. Microbiol.">
        <title>The Global Catalogue of Microorganisms (GCM) 10K type strain sequencing project: providing services to taxonomists for standard genome sequencing and annotation.</title>
        <authorList>
            <consortium name="The Broad Institute Genomics Platform"/>
            <consortium name="The Broad Institute Genome Sequencing Center for Infectious Disease"/>
            <person name="Wu L."/>
            <person name="Ma J."/>
        </authorList>
    </citation>
    <scope>NUCLEOTIDE SEQUENCE [LARGE SCALE GENOMIC DNA]</scope>
    <source>
        <strain evidence="5">KCTC 23984</strain>
    </source>
</reference>
<feature type="domain" description="PA14" evidence="3">
    <location>
        <begin position="1027"/>
        <end position="1180"/>
    </location>
</feature>
<dbReference type="PROSITE" id="PS51820">
    <property type="entry name" value="PA14"/>
    <property type="match status" value="3"/>
</dbReference>
<dbReference type="Pfam" id="PF07691">
    <property type="entry name" value="PA14"/>
    <property type="match status" value="3"/>
</dbReference>
<feature type="region of interest" description="Disordered" evidence="2">
    <location>
        <begin position="953"/>
        <end position="973"/>
    </location>
</feature>
<dbReference type="InterPro" id="IPR013830">
    <property type="entry name" value="SGNH_hydro"/>
</dbReference>
<evidence type="ECO:0000259" key="3">
    <source>
        <dbReference type="PROSITE" id="PS51820"/>
    </source>
</evidence>
<dbReference type="InterPro" id="IPR013783">
    <property type="entry name" value="Ig-like_fold"/>
</dbReference>
<dbReference type="SUPFAM" id="SSF56988">
    <property type="entry name" value="Anthrax protective antigen"/>
    <property type="match status" value="3"/>
</dbReference>
<sequence>MNEKLSISRGALLCLFLIFLIQGLPLLLQAQSYKIMPLGNSITEGTDMYPGYRYDLYQRLEEAYIDFSYVGTKTSFFRHRFDPGGSSPFICSEGPTYAPPLAHEGHRGWRADEIINGKQDAASEGKLADWLQAYTPDVVLMHIGTNDMLQNQSVTETIEELREIVRILRQDNPEVIILMAKLFPAHAPTVGITAANNIILLNNNIPVLAQELNSTTSPVVLVDQNTGFDPTPDSYTYDGIHPNWRGAYWMMRKWYDALRGILVPYTTAPAVSITAPDNGTVHKPGQPVTISAEAWDREEGVARVEFYVDCRKIGEDSTRPYELSWTPTLTGHYTLSAEAIDTVGARDGSHLVSIDVAEVITGKITREYWAKVEGSTVSSIPVSTTPTSVTELTRFEAPSNVAENYGQRVRGYLTAPASGEYTFWIASDDHSEFWLSSSADPASKVKLAFVEGWTKLQEWDKYPSQQSVKVRLELGQRYYIEALHKEGWGGDNLAVGWQLPDGKMERPIPGNRLTPYEEGSPPPPANTYTLTVSVIGSGSVSPSEGTFLEDEIVALKATPAAGYTFSGWSGDVFGGNNPQNVLMDRNKSAIATFTSTKLSQTITFNPLPGRTYGDAPFTLSATASSGLPVNFSVVSGPATLSDSTATITGAGTIVIRASQAGNDLYEAAVPVEQSLIVEKAPQVIHFQELPNKTYGDPPFNLSATASSGLPVHFSIVSGPATISGVTVTLTGAGTVVVKATQSGNENYNAATPVEQSFEATSAPVATGGIDWEYFWNPPATADLPSGGSDILAGLTPDGSRTLTTFATPRSHGNLYASRARGYVTAPVSGEYIFYLAGDDKAELWLSADENPLNKSLIASLYSYSSPSQYDKYASQTSAKVYLVAGQRYYIEAVHRENWGEDHLAVGWQLPDGALERPIPGSRLSPYSDGTTPPPNLIPKADAGADRTITLPTNSVSLAGSGSDSDGTVSSYSWSQVSGPSATLSGASSATLTASNLLQGTYVFRLTVTDDDRATATDDATVTVNPAPSSSPIVREVWSNVSGLSVTAIPVNTPPTSTSQLILFEAPSNAGYNYGARVRAYVHPPATGNYIFWIASDDQSELWLSTDENPANKQKIASVTGYTGSRQWGKYTSQASVAITLHAGQKYYIEALHKEAWGDDNLAVGWQLPDGVLERPVPGNRLSAYIPSQEATAQLITAGGSEAAGPLLDYYPNPFTENITLRLLGSKEDRYSMKLYDVSGREVWQAADVPADNTLTIGRELNAGIYILMMHTGKEARQYKLVKAQ</sequence>
<dbReference type="PANTHER" id="PTHR46769">
    <property type="entry name" value="POLYCYSTIC KIDNEY AND HEPATIC DISEASE 1 (AUTOSOMAL RECESSIVE)-LIKE 1"/>
    <property type="match status" value="1"/>
</dbReference>